<gene>
    <name evidence="1" type="primary">NCL1_52235</name>
    <name evidence="1" type="ORF">TNCV_3519291</name>
</gene>
<keyword evidence="2" id="KW-1185">Reference proteome</keyword>
<reference evidence="1" key="1">
    <citation type="submission" date="2020-08" db="EMBL/GenBank/DDBJ databases">
        <title>Multicomponent nature underlies the extraordinary mechanical properties of spider dragline silk.</title>
        <authorList>
            <person name="Kono N."/>
            <person name="Nakamura H."/>
            <person name="Mori M."/>
            <person name="Yoshida Y."/>
            <person name="Ohtoshi R."/>
            <person name="Malay A.D."/>
            <person name="Moran D.A.P."/>
            <person name="Tomita M."/>
            <person name="Numata K."/>
            <person name="Arakawa K."/>
        </authorList>
    </citation>
    <scope>NUCLEOTIDE SEQUENCE</scope>
</reference>
<evidence type="ECO:0000313" key="2">
    <source>
        <dbReference type="Proteomes" id="UP000887159"/>
    </source>
</evidence>
<name>A0A8X6VQN1_TRICX</name>
<protein>
    <submittedName>
        <fullName evidence="1">Transposable element Tcb2 transposase</fullName>
    </submittedName>
</protein>
<accession>A0A8X6VQN1</accession>
<dbReference type="AlphaFoldDB" id="A0A8X6VQN1"/>
<dbReference type="EMBL" id="BMAU01021345">
    <property type="protein sequence ID" value="GFY17574.1"/>
    <property type="molecule type" value="Genomic_DNA"/>
</dbReference>
<organism evidence="1 2">
    <name type="scientific">Trichonephila clavipes</name>
    <name type="common">Golden silk orbweaver</name>
    <name type="synonym">Nephila clavipes</name>
    <dbReference type="NCBI Taxonomy" id="2585209"/>
    <lineage>
        <taxon>Eukaryota</taxon>
        <taxon>Metazoa</taxon>
        <taxon>Ecdysozoa</taxon>
        <taxon>Arthropoda</taxon>
        <taxon>Chelicerata</taxon>
        <taxon>Arachnida</taxon>
        <taxon>Araneae</taxon>
        <taxon>Araneomorphae</taxon>
        <taxon>Entelegynae</taxon>
        <taxon>Araneoidea</taxon>
        <taxon>Nephilidae</taxon>
        <taxon>Trichonephila</taxon>
    </lineage>
</organism>
<proteinExistence type="predicted"/>
<comment type="caution">
    <text evidence="1">The sequence shown here is derived from an EMBL/GenBank/DDBJ whole genome shotgun (WGS) entry which is preliminary data.</text>
</comment>
<evidence type="ECO:0000313" key="1">
    <source>
        <dbReference type="EMBL" id="GFY17574.1"/>
    </source>
</evidence>
<sequence>MSFTQKTGLERHRQTNRRENCHIVRNACVQTTTSSAAIQAHVAPSLGALAYSRTIQRRQAAGHLGSRPPLRVLPLARTHRCLRLEWCHERGN</sequence>
<dbReference type="Proteomes" id="UP000887159">
    <property type="component" value="Unassembled WGS sequence"/>
</dbReference>